<dbReference type="RefSeq" id="XP_022405492.1">
    <property type="nucleotide sequence ID" value="XM_022548687.1"/>
</dbReference>
<name>A0A1L9VY33_ASPGL</name>
<feature type="transmembrane region" description="Helical" evidence="5">
    <location>
        <begin position="92"/>
        <end position="110"/>
    </location>
</feature>
<gene>
    <name evidence="7" type="ORF">ASPGLDRAFT_63601</name>
</gene>
<evidence type="ECO:0000256" key="1">
    <source>
        <dbReference type="ARBA" id="ARBA00004141"/>
    </source>
</evidence>
<feature type="transmembrane region" description="Helical" evidence="5">
    <location>
        <begin position="190"/>
        <end position="212"/>
    </location>
</feature>
<dbReference type="Pfam" id="PF07690">
    <property type="entry name" value="MFS_1"/>
    <property type="match status" value="1"/>
</dbReference>
<reference evidence="8" key="1">
    <citation type="journal article" date="2017" name="Genome Biol.">
        <title>Comparative genomics reveals high biological diversity and specific adaptations in the industrially and medically important fungal genus Aspergillus.</title>
        <authorList>
            <person name="de Vries R.P."/>
            <person name="Riley R."/>
            <person name="Wiebenga A."/>
            <person name="Aguilar-Osorio G."/>
            <person name="Amillis S."/>
            <person name="Uchima C.A."/>
            <person name="Anderluh G."/>
            <person name="Asadollahi M."/>
            <person name="Askin M."/>
            <person name="Barry K."/>
            <person name="Battaglia E."/>
            <person name="Bayram O."/>
            <person name="Benocci T."/>
            <person name="Braus-Stromeyer S.A."/>
            <person name="Caldana C."/>
            <person name="Canovas D."/>
            <person name="Cerqueira G.C."/>
            <person name="Chen F."/>
            <person name="Chen W."/>
            <person name="Choi C."/>
            <person name="Clum A."/>
            <person name="Dos Santos R.A."/>
            <person name="Damasio A.R."/>
            <person name="Diallinas G."/>
            <person name="Emri T."/>
            <person name="Fekete E."/>
            <person name="Flipphi M."/>
            <person name="Freyberg S."/>
            <person name="Gallo A."/>
            <person name="Gournas C."/>
            <person name="Habgood R."/>
            <person name="Hainaut M."/>
            <person name="Harispe M.L."/>
            <person name="Henrissat B."/>
            <person name="Hilden K.S."/>
            <person name="Hope R."/>
            <person name="Hossain A."/>
            <person name="Karabika E."/>
            <person name="Karaffa L."/>
            <person name="Karanyi Z."/>
            <person name="Krasevec N."/>
            <person name="Kuo A."/>
            <person name="Kusch H."/>
            <person name="LaButti K."/>
            <person name="Lagendijk E.L."/>
            <person name="Lapidus A."/>
            <person name="Levasseur A."/>
            <person name="Lindquist E."/>
            <person name="Lipzen A."/>
            <person name="Logrieco A.F."/>
            <person name="MacCabe A."/>
            <person name="Maekelae M.R."/>
            <person name="Malavazi I."/>
            <person name="Melin P."/>
            <person name="Meyer V."/>
            <person name="Mielnichuk N."/>
            <person name="Miskei M."/>
            <person name="Molnar A.P."/>
            <person name="Mule G."/>
            <person name="Ngan C.Y."/>
            <person name="Orejas M."/>
            <person name="Orosz E."/>
            <person name="Ouedraogo J.P."/>
            <person name="Overkamp K.M."/>
            <person name="Park H.-S."/>
            <person name="Perrone G."/>
            <person name="Piumi F."/>
            <person name="Punt P.J."/>
            <person name="Ram A.F."/>
            <person name="Ramon A."/>
            <person name="Rauscher S."/>
            <person name="Record E."/>
            <person name="Riano-Pachon D.M."/>
            <person name="Robert V."/>
            <person name="Roehrig J."/>
            <person name="Ruller R."/>
            <person name="Salamov A."/>
            <person name="Salih N.S."/>
            <person name="Samson R.A."/>
            <person name="Sandor E."/>
            <person name="Sanguinetti M."/>
            <person name="Schuetze T."/>
            <person name="Sepcic K."/>
            <person name="Shelest E."/>
            <person name="Sherlock G."/>
            <person name="Sophianopoulou V."/>
            <person name="Squina F.M."/>
            <person name="Sun H."/>
            <person name="Susca A."/>
            <person name="Todd R.B."/>
            <person name="Tsang A."/>
            <person name="Unkles S.E."/>
            <person name="van de Wiele N."/>
            <person name="van Rossen-Uffink D."/>
            <person name="Oliveira J.V."/>
            <person name="Vesth T.C."/>
            <person name="Visser J."/>
            <person name="Yu J.-H."/>
            <person name="Zhou M."/>
            <person name="Andersen M.R."/>
            <person name="Archer D.B."/>
            <person name="Baker S.E."/>
            <person name="Benoit I."/>
            <person name="Brakhage A.A."/>
            <person name="Braus G.H."/>
            <person name="Fischer R."/>
            <person name="Frisvad J.C."/>
            <person name="Goldman G.H."/>
            <person name="Houbraken J."/>
            <person name="Oakley B."/>
            <person name="Pocsi I."/>
            <person name="Scazzocchio C."/>
            <person name="Seiboth B."/>
            <person name="vanKuyk P.A."/>
            <person name="Wortman J."/>
            <person name="Dyer P.S."/>
            <person name="Grigoriev I.V."/>
        </authorList>
    </citation>
    <scope>NUCLEOTIDE SEQUENCE [LARGE SCALE GENOMIC DNA]</scope>
    <source>
        <strain evidence="8">CBS 516.65</strain>
    </source>
</reference>
<evidence type="ECO:0000313" key="7">
    <source>
        <dbReference type="EMBL" id="OJJ88816.1"/>
    </source>
</evidence>
<keyword evidence="8" id="KW-1185">Reference proteome</keyword>
<dbReference type="SUPFAM" id="SSF103473">
    <property type="entry name" value="MFS general substrate transporter"/>
    <property type="match status" value="1"/>
</dbReference>
<feature type="domain" description="Major facilitator superfamily (MFS) profile" evidence="6">
    <location>
        <begin position="1"/>
        <end position="385"/>
    </location>
</feature>
<dbReference type="InterPro" id="IPR020846">
    <property type="entry name" value="MFS_dom"/>
</dbReference>
<evidence type="ECO:0000256" key="3">
    <source>
        <dbReference type="ARBA" id="ARBA00022989"/>
    </source>
</evidence>
<evidence type="ECO:0000256" key="5">
    <source>
        <dbReference type="SAM" id="Phobius"/>
    </source>
</evidence>
<evidence type="ECO:0000256" key="4">
    <source>
        <dbReference type="ARBA" id="ARBA00023136"/>
    </source>
</evidence>
<dbReference type="EMBL" id="KV878889">
    <property type="protein sequence ID" value="OJJ88816.1"/>
    <property type="molecule type" value="Genomic_DNA"/>
</dbReference>
<dbReference type="PANTHER" id="PTHR23502">
    <property type="entry name" value="MAJOR FACILITATOR SUPERFAMILY"/>
    <property type="match status" value="1"/>
</dbReference>
<evidence type="ECO:0000256" key="2">
    <source>
        <dbReference type="ARBA" id="ARBA00022692"/>
    </source>
</evidence>
<dbReference type="GO" id="GO:0022857">
    <property type="term" value="F:transmembrane transporter activity"/>
    <property type="evidence" value="ECO:0007669"/>
    <property type="project" value="InterPro"/>
</dbReference>
<proteinExistence type="predicted"/>
<feature type="transmembrane region" description="Helical" evidence="5">
    <location>
        <begin position="271"/>
        <end position="289"/>
    </location>
</feature>
<feature type="transmembrane region" description="Helical" evidence="5">
    <location>
        <begin position="122"/>
        <end position="142"/>
    </location>
</feature>
<dbReference type="VEuPathDB" id="FungiDB:ASPGLDRAFT_63601"/>
<feature type="transmembrane region" description="Helical" evidence="5">
    <location>
        <begin position="295"/>
        <end position="319"/>
    </location>
</feature>
<dbReference type="PROSITE" id="PS50850">
    <property type="entry name" value="MFS"/>
    <property type="match status" value="1"/>
</dbReference>
<dbReference type="InterPro" id="IPR011701">
    <property type="entry name" value="MFS"/>
</dbReference>
<dbReference type="GeneID" id="34464947"/>
<keyword evidence="4 5" id="KW-0472">Membrane</keyword>
<feature type="transmembrane region" description="Helical" evidence="5">
    <location>
        <begin position="331"/>
        <end position="351"/>
    </location>
</feature>
<feature type="transmembrane region" description="Helical" evidence="5">
    <location>
        <begin position="34"/>
        <end position="52"/>
    </location>
</feature>
<dbReference type="PANTHER" id="PTHR23502:SF181">
    <property type="entry name" value="MAJOR FACILITATOR SUPERFAMILY (MFS) PROFILE DOMAIN-CONTAINING PROTEIN"/>
    <property type="match status" value="1"/>
</dbReference>
<evidence type="ECO:0000313" key="8">
    <source>
        <dbReference type="Proteomes" id="UP000184300"/>
    </source>
</evidence>
<dbReference type="STRING" id="1160497.A0A1L9VY33"/>
<dbReference type="GO" id="GO:0005886">
    <property type="term" value="C:plasma membrane"/>
    <property type="evidence" value="ECO:0007669"/>
    <property type="project" value="TreeGrafter"/>
</dbReference>
<evidence type="ECO:0000259" key="6">
    <source>
        <dbReference type="PROSITE" id="PS50850"/>
    </source>
</evidence>
<keyword evidence="3 5" id="KW-1133">Transmembrane helix</keyword>
<protein>
    <recommendedName>
        <fullName evidence="6">Major facilitator superfamily (MFS) profile domain-containing protein</fullName>
    </recommendedName>
</protein>
<dbReference type="Gene3D" id="1.20.1250.20">
    <property type="entry name" value="MFS general substrate transporter like domains"/>
    <property type="match status" value="1"/>
</dbReference>
<dbReference type="OrthoDB" id="2585655at2759"/>
<feature type="transmembrane region" description="Helical" evidence="5">
    <location>
        <begin position="64"/>
        <end position="85"/>
    </location>
</feature>
<dbReference type="InterPro" id="IPR036259">
    <property type="entry name" value="MFS_trans_sf"/>
</dbReference>
<comment type="subcellular location">
    <subcellularLocation>
        <location evidence="1">Membrane</location>
        <topology evidence="1">Multi-pass membrane protein</topology>
    </subcellularLocation>
</comment>
<accession>A0A1L9VY33</accession>
<feature type="transmembrane region" description="Helical" evidence="5">
    <location>
        <begin position="224"/>
        <end position="246"/>
    </location>
</feature>
<dbReference type="AlphaFoldDB" id="A0A1L9VY33"/>
<sequence>MFVKGMHASLLTIALNGVGPFTWIPLANVYGRSFVYLVTTLIGFTTALGSGFTQTYPVLIGVRAVNGLFLVSMALGPATVTDLFFYHQRGRALGLFTVMLTSGSHFAALFGGPVAKFLGWRWIFWITGAMNFCTLALLVVALPETMYYKPRTTGSCCGPGTTFPGVRIKAKHIITPAFRMARYPSVLLPSLYYATQYCFSAIFPAVTYSIVFETRFSWDAFQSGMAYGGTVTIASIAGEFAAGRIIDKIVQREAKRLGVDSPPSEVRLKGLWSGAALVPVGLLIFGFTIEYETHWVGPLVGFFIGIFGIQIVATVCYTYSIDSYRVEGSEVSQFINFCRQTTSFTVAFYAVDLCEAIGFQFTFLMFALVGTILVLPSIVWLVWKGGSIRERLGRPVNVSVAQEIGLDYDLANRNRTHE</sequence>
<dbReference type="Proteomes" id="UP000184300">
    <property type="component" value="Unassembled WGS sequence"/>
</dbReference>
<feature type="transmembrane region" description="Helical" evidence="5">
    <location>
        <begin position="357"/>
        <end position="383"/>
    </location>
</feature>
<keyword evidence="2 5" id="KW-0812">Transmembrane</keyword>
<feature type="transmembrane region" description="Helical" evidence="5">
    <location>
        <begin position="6"/>
        <end position="27"/>
    </location>
</feature>
<organism evidence="7 8">
    <name type="scientific">Aspergillus glaucus CBS 516.65</name>
    <dbReference type="NCBI Taxonomy" id="1160497"/>
    <lineage>
        <taxon>Eukaryota</taxon>
        <taxon>Fungi</taxon>
        <taxon>Dikarya</taxon>
        <taxon>Ascomycota</taxon>
        <taxon>Pezizomycotina</taxon>
        <taxon>Eurotiomycetes</taxon>
        <taxon>Eurotiomycetidae</taxon>
        <taxon>Eurotiales</taxon>
        <taxon>Aspergillaceae</taxon>
        <taxon>Aspergillus</taxon>
        <taxon>Aspergillus subgen. Aspergillus</taxon>
    </lineage>
</organism>